<dbReference type="GO" id="GO:0045040">
    <property type="term" value="P:protein insertion into mitochondrial outer membrane"/>
    <property type="evidence" value="ECO:0007669"/>
    <property type="project" value="TreeGrafter"/>
</dbReference>
<comment type="subcellular location">
    <subcellularLocation>
        <location evidence="1">Mitochondrion outer membrane</location>
        <topology evidence="1">Multi-pass membrane protein</topology>
    </subcellularLocation>
</comment>
<name>A0A914C4S1_9BILA</name>
<dbReference type="GO" id="GO:0033108">
    <property type="term" value="P:mitochondrial respiratory chain complex assembly"/>
    <property type="evidence" value="ECO:0007669"/>
    <property type="project" value="TreeGrafter"/>
</dbReference>
<protein>
    <submittedName>
        <fullName evidence="8">Bacterial surface antigen (D15) domain-containing protein</fullName>
    </submittedName>
</protein>
<dbReference type="GO" id="GO:0005741">
    <property type="term" value="C:mitochondrial outer membrane"/>
    <property type="evidence" value="ECO:0007669"/>
    <property type="project" value="UniProtKB-SubCell"/>
</dbReference>
<evidence type="ECO:0000256" key="3">
    <source>
        <dbReference type="ARBA" id="ARBA00022452"/>
    </source>
</evidence>
<evidence type="ECO:0000256" key="1">
    <source>
        <dbReference type="ARBA" id="ARBA00004374"/>
    </source>
</evidence>
<keyword evidence="5" id="KW-0472">Membrane</keyword>
<dbReference type="Pfam" id="PF01103">
    <property type="entry name" value="Omp85"/>
    <property type="match status" value="1"/>
</dbReference>
<proteinExistence type="inferred from homology"/>
<dbReference type="InterPro" id="IPR039910">
    <property type="entry name" value="D15-like"/>
</dbReference>
<keyword evidence="3" id="KW-1134">Transmembrane beta strand</keyword>
<comment type="similarity">
    <text evidence="2">Belongs to the SAM50/omp85 family.</text>
</comment>
<dbReference type="InterPro" id="IPR000184">
    <property type="entry name" value="Bac_surfAg_D15"/>
</dbReference>
<evidence type="ECO:0000259" key="6">
    <source>
        <dbReference type="Pfam" id="PF01103"/>
    </source>
</evidence>
<evidence type="ECO:0000256" key="5">
    <source>
        <dbReference type="ARBA" id="ARBA00023136"/>
    </source>
</evidence>
<evidence type="ECO:0000256" key="2">
    <source>
        <dbReference type="ARBA" id="ARBA00010913"/>
    </source>
</evidence>
<evidence type="ECO:0000256" key="4">
    <source>
        <dbReference type="ARBA" id="ARBA00022692"/>
    </source>
</evidence>
<reference evidence="8" key="1">
    <citation type="submission" date="2022-11" db="UniProtKB">
        <authorList>
            <consortium name="WormBaseParasite"/>
        </authorList>
    </citation>
    <scope>IDENTIFICATION</scope>
</reference>
<dbReference type="Gene3D" id="2.40.160.50">
    <property type="entry name" value="membrane protein fhac: a member of the omp85/tpsb transporter family"/>
    <property type="match status" value="1"/>
</dbReference>
<sequence length="433" mass="47801">MNKRYFRADTIYEKSADLDCLVEAVQFYGVNKTKLDGLKKEISGLYISKNLDELVRNSHLAARHMKEVGLFDACTPLIDTSTTAPDRYEVKFVVKEHKAFTLGAKMGVTTLGDADASLTSSKNSLTGRGESISASFSKTIKGGNSFNFSATKPFLGWQKYSRVSASLYRTLEDLRWNKSDLTENALLFNYSGRLGQRPIFSHAQFNMVWRSFMPQHDAPFPVREHAGHTTKFSLENSVYIDTRDRPVLASRGAFFKVSQEYAGLLGDSVFLKHQLDLQIAAPLILDTILSASLQCAVVKSLADRSLHLLDRLYLGGPHDVRGFDMRSIGTRAETSCIGGAASCAGAIHLYKPLYPRDMVFAHLFTSAGSVSSVRSKHRLRDIMESPRVSAGLGIAVNFKDIIRLELNYVIPLRFAAGDACAAGLQFGAGLNFI</sequence>
<dbReference type="PANTHER" id="PTHR12815:SF18">
    <property type="entry name" value="SORTING AND ASSEMBLY MACHINERY COMPONENT 50 HOMOLOG"/>
    <property type="match status" value="1"/>
</dbReference>
<evidence type="ECO:0000313" key="8">
    <source>
        <dbReference type="WBParaSite" id="ACRNAN_Path_22.g80.t1"/>
    </source>
</evidence>
<keyword evidence="7" id="KW-1185">Reference proteome</keyword>
<evidence type="ECO:0000313" key="7">
    <source>
        <dbReference type="Proteomes" id="UP000887540"/>
    </source>
</evidence>
<keyword evidence="4" id="KW-0812">Transmembrane</keyword>
<accession>A0A914C4S1</accession>
<dbReference type="PANTHER" id="PTHR12815">
    <property type="entry name" value="SORTING AND ASSEMBLY MACHINERY SAMM50 PROTEIN FAMILY MEMBER"/>
    <property type="match status" value="1"/>
</dbReference>
<dbReference type="Proteomes" id="UP000887540">
    <property type="component" value="Unplaced"/>
</dbReference>
<dbReference type="WBParaSite" id="ACRNAN_Path_22.g80.t1">
    <property type="protein sequence ID" value="ACRNAN_Path_22.g80.t1"/>
    <property type="gene ID" value="ACRNAN_Path_22.g80"/>
</dbReference>
<dbReference type="AlphaFoldDB" id="A0A914C4S1"/>
<feature type="domain" description="Bacterial surface antigen (D15)" evidence="6">
    <location>
        <begin position="125"/>
        <end position="432"/>
    </location>
</feature>
<organism evidence="7 8">
    <name type="scientific">Acrobeloides nanus</name>
    <dbReference type="NCBI Taxonomy" id="290746"/>
    <lineage>
        <taxon>Eukaryota</taxon>
        <taxon>Metazoa</taxon>
        <taxon>Ecdysozoa</taxon>
        <taxon>Nematoda</taxon>
        <taxon>Chromadorea</taxon>
        <taxon>Rhabditida</taxon>
        <taxon>Tylenchina</taxon>
        <taxon>Cephalobomorpha</taxon>
        <taxon>Cephaloboidea</taxon>
        <taxon>Cephalobidae</taxon>
        <taxon>Acrobeloides</taxon>
    </lineage>
</organism>